<gene>
    <name evidence="1" type="ORF">KSB_22410</name>
</gene>
<dbReference type="Proteomes" id="UP000654345">
    <property type="component" value="Unassembled WGS sequence"/>
</dbReference>
<comment type="caution">
    <text evidence="1">The sequence shown here is derived from an EMBL/GenBank/DDBJ whole genome shotgun (WGS) entry which is preliminary data.</text>
</comment>
<accession>A0ABQ3ULZ1</accession>
<protein>
    <submittedName>
        <fullName evidence="1">Uncharacterized protein</fullName>
    </submittedName>
</protein>
<proteinExistence type="predicted"/>
<dbReference type="EMBL" id="BNJG01000001">
    <property type="protein sequence ID" value="GHO53766.1"/>
    <property type="molecule type" value="Genomic_DNA"/>
</dbReference>
<sequence>MKSGENMKQRAAEHGIRRLIDGRSCRSIIHRSMCYADWANTAKALNIEPESEEGYKLLKQLNHYAITTEHKGLSFWWLLPVMEMSNVEESLSPHVLKT</sequence>
<reference evidence="1 2" key="1">
    <citation type="journal article" date="2021" name="Int. J. Syst. Evol. Microbiol.">
        <title>Reticulibacter mediterranei gen. nov., sp. nov., within the new family Reticulibacteraceae fam. nov., and Ktedonospora formicarum gen. nov., sp. nov., Ktedonobacter robiniae sp. nov., Dictyobacter formicarum sp. nov. and Dictyobacter arantiisoli sp. nov., belonging to the class Ktedonobacteria.</title>
        <authorList>
            <person name="Yabe S."/>
            <person name="Zheng Y."/>
            <person name="Wang C.M."/>
            <person name="Sakai Y."/>
            <person name="Abe K."/>
            <person name="Yokota A."/>
            <person name="Donadio S."/>
            <person name="Cavaletti L."/>
            <person name="Monciardini P."/>
        </authorList>
    </citation>
    <scope>NUCLEOTIDE SEQUENCE [LARGE SCALE GENOMIC DNA]</scope>
    <source>
        <strain evidence="1 2">SOSP1-30</strain>
    </source>
</reference>
<organism evidence="1 2">
    <name type="scientific">Ktedonobacter robiniae</name>
    <dbReference type="NCBI Taxonomy" id="2778365"/>
    <lineage>
        <taxon>Bacteria</taxon>
        <taxon>Bacillati</taxon>
        <taxon>Chloroflexota</taxon>
        <taxon>Ktedonobacteria</taxon>
        <taxon>Ktedonobacterales</taxon>
        <taxon>Ktedonobacteraceae</taxon>
        <taxon>Ktedonobacter</taxon>
    </lineage>
</organism>
<evidence type="ECO:0000313" key="2">
    <source>
        <dbReference type="Proteomes" id="UP000654345"/>
    </source>
</evidence>
<evidence type="ECO:0000313" key="1">
    <source>
        <dbReference type="EMBL" id="GHO53766.1"/>
    </source>
</evidence>
<keyword evidence="2" id="KW-1185">Reference proteome</keyword>
<name>A0ABQ3ULZ1_9CHLR</name>